<evidence type="ECO:0000313" key="1">
    <source>
        <dbReference type="EnsemblPlants" id="PGSC0003DMT400090940"/>
    </source>
</evidence>
<dbReference type="EnsemblPlants" id="PGSC0003DMT400090940">
    <property type="protein sequence ID" value="PGSC0003DMT400090940"/>
    <property type="gene ID" value="PGSC0003DMG400040511"/>
</dbReference>
<accession>M1DLJ4</accession>
<evidence type="ECO:0000313" key="2">
    <source>
        <dbReference type="Proteomes" id="UP000011115"/>
    </source>
</evidence>
<keyword evidence="2" id="KW-1185">Reference proteome</keyword>
<dbReference type="AlphaFoldDB" id="M1DLJ4"/>
<dbReference type="PaxDb" id="4113-PGSC0003DMT400090940"/>
<reference evidence="1" key="2">
    <citation type="submission" date="2015-06" db="UniProtKB">
        <authorList>
            <consortium name="EnsemblPlants"/>
        </authorList>
    </citation>
    <scope>IDENTIFICATION</scope>
    <source>
        <strain evidence="1">DM1-3 516 R44</strain>
    </source>
</reference>
<dbReference type="HOGENOM" id="CLU_2065621_0_0_1"/>
<reference evidence="2" key="1">
    <citation type="journal article" date="2011" name="Nature">
        <title>Genome sequence and analysis of the tuber crop potato.</title>
        <authorList>
            <consortium name="The Potato Genome Sequencing Consortium"/>
        </authorList>
    </citation>
    <scope>NUCLEOTIDE SEQUENCE [LARGE SCALE GENOMIC DNA]</scope>
    <source>
        <strain evidence="2">cv. DM1-3 516 R44</strain>
    </source>
</reference>
<dbReference type="Gramene" id="PGSC0003DMT400090940">
    <property type="protein sequence ID" value="PGSC0003DMT400090940"/>
    <property type="gene ID" value="PGSC0003DMG400040511"/>
</dbReference>
<proteinExistence type="predicted"/>
<protein>
    <submittedName>
        <fullName evidence="1">Uncharacterized protein</fullName>
    </submittedName>
</protein>
<name>M1DLJ4_SOLTU</name>
<organism evidence="1 2">
    <name type="scientific">Solanum tuberosum</name>
    <name type="common">Potato</name>
    <dbReference type="NCBI Taxonomy" id="4113"/>
    <lineage>
        <taxon>Eukaryota</taxon>
        <taxon>Viridiplantae</taxon>
        <taxon>Streptophyta</taxon>
        <taxon>Embryophyta</taxon>
        <taxon>Tracheophyta</taxon>
        <taxon>Spermatophyta</taxon>
        <taxon>Magnoliopsida</taxon>
        <taxon>eudicotyledons</taxon>
        <taxon>Gunneridae</taxon>
        <taxon>Pentapetalae</taxon>
        <taxon>asterids</taxon>
        <taxon>lamiids</taxon>
        <taxon>Solanales</taxon>
        <taxon>Solanaceae</taxon>
        <taxon>Solanoideae</taxon>
        <taxon>Solaneae</taxon>
        <taxon>Solanum</taxon>
    </lineage>
</organism>
<dbReference type="InParanoid" id="M1DLJ4"/>
<dbReference type="Proteomes" id="UP000011115">
    <property type="component" value="Unassembled WGS sequence"/>
</dbReference>
<sequence length="119" mass="13841">MGLISLLDTQFWTGFDFDVLGFQRSASGFVGPSWSFWNFWKKKTRRGSGIVAGIWAVDRTWVFDKISNERSWNRLSNATEFAKFRASMREICPFEVSMEGNIKNKQRMLPKLKTYGPLM</sequence>